<dbReference type="EMBL" id="CP010421">
    <property type="protein sequence ID" value="AJE23954.1"/>
    <property type="molecule type" value="Genomic_DNA"/>
</dbReference>
<geneLocation type="plasmid" evidence="1 2">
    <name>pAcX50f</name>
</geneLocation>
<sequence length="108" mass="12185">MPNLTIFIQAEKMPPEANLAELTERCTRLCTDVLQAALDNVHVIYVAARQGRGHPAYAEIKYRLEPLRTPSVMDAFMARLDEAIKRHTGLTARIRCFGYPAPAIYARN</sequence>
<accession>A0A0C4WTH3</accession>
<protein>
    <submittedName>
        <fullName evidence="1">Uncharacterized protein</fullName>
    </submittedName>
</protein>
<dbReference type="HOGENOM" id="CLU_150685_0_0_6"/>
<gene>
    <name evidence="1" type="ORF">Achr_f2600</name>
</gene>
<proteinExistence type="predicted"/>
<name>A0A0C4WTH3_9GAMM</name>
<evidence type="ECO:0000313" key="1">
    <source>
        <dbReference type="EMBL" id="AJE23954.1"/>
    </source>
</evidence>
<dbReference type="Proteomes" id="UP000068210">
    <property type="component" value="Plasmid pAcX50f"/>
</dbReference>
<organism evidence="1 2">
    <name type="scientific">Azotobacter chroococcum NCIMB 8003</name>
    <dbReference type="NCBI Taxonomy" id="1328314"/>
    <lineage>
        <taxon>Bacteria</taxon>
        <taxon>Pseudomonadati</taxon>
        <taxon>Pseudomonadota</taxon>
        <taxon>Gammaproteobacteria</taxon>
        <taxon>Pseudomonadales</taxon>
        <taxon>Pseudomonadaceae</taxon>
        <taxon>Azotobacter</taxon>
    </lineage>
</organism>
<dbReference type="AlphaFoldDB" id="A0A0C4WTH3"/>
<reference evidence="1 2" key="1">
    <citation type="journal article" date="2015" name="PLoS ONE">
        <title>Azotobacter Genomes: The Genome of Azotobacter chroococcum NCIMB 8003 (ATCC 4412).</title>
        <authorList>
            <person name="Robson R.L."/>
            <person name="Jones R."/>
            <person name="Robson R.M."/>
            <person name="Schwartz A."/>
            <person name="Richardson T.H."/>
        </authorList>
    </citation>
    <scope>NUCLEOTIDE SEQUENCE [LARGE SCALE GENOMIC DNA]</scope>
    <source>
        <strain evidence="1 2">NCIMB 8003</strain>
        <plasmid evidence="2">Plasmid pAcX50f</plasmid>
    </source>
</reference>
<dbReference type="RefSeq" id="WP_040107471.1">
    <property type="nucleotide sequence ID" value="NZ_CP010421.1"/>
</dbReference>
<keyword evidence="2" id="KW-1185">Reference proteome</keyword>
<evidence type="ECO:0000313" key="2">
    <source>
        <dbReference type="Proteomes" id="UP000068210"/>
    </source>
</evidence>
<keyword evidence="1" id="KW-0614">Plasmid</keyword>
<dbReference type="KEGG" id="acx:Achr_f2600"/>